<feature type="non-terminal residue" evidence="1">
    <location>
        <position position="80"/>
    </location>
</feature>
<comment type="caution">
    <text evidence="1">The sequence shown here is derived from an EMBL/GenBank/DDBJ whole genome shotgun (WGS) entry which is preliminary data.</text>
</comment>
<accession>A0A7J8WK66</accession>
<dbReference type="AlphaFoldDB" id="A0A7J8WK66"/>
<proteinExistence type="predicted"/>
<gene>
    <name evidence="1" type="ORF">Goari_016617</name>
</gene>
<protein>
    <submittedName>
        <fullName evidence="1">Uncharacterized protein</fullName>
    </submittedName>
</protein>
<dbReference type="Proteomes" id="UP000593577">
    <property type="component" value="Unassembled WGS sequence"/>
</dbReference>
<keyword evidence="2" id="KW-1185">Reference proteome</keyword>
<reference evidence="1 2" key="1">
    <citation type="journal article" date="2019" name="Genome Biol. Evol.">
        <title>Insights into the evolution of the New World diploid cottons (Gossypium, subgenus Houzingenia) based on genome sequencing.</title>
        <authorList>
            <person name="Grover C.E."/>
            <person name="Arick M.A. 2nd"/>
            <person name="Thrash A."/>
            <person name="Conover J.L."/>
            <person name="Sanders W.S."/>
            <person name="Peterson D.G."/>
            <person name="Frelichowski J.E."/>
            <person name="Scheffler J.A."/>
            <person name="Scheffler B.E."/>
            <person name="Wendel J.F."/>
        </authorList>
    </citation>
    <scope>NUCLEOTIDE SEQUENCE [LARGE SCALE GENOMIC DNA]</scope>
    <source>
        <strain evidence="1">185</strain>
        <tissue evidence="1">Leaf</tissue>
    </source>
</reference>
<evidence type="ECO:0000313" key="2">
    <source>
        <dbReference type="Proteomes" id="UP000593577"/>
    </source>
</evidence>
<name>A0A7J8WK66_GOSAI</name>
<sequence>TLSPPSHRSNSEGCRSSCVSVLSYLGFPSFENDLRRQFSSLPLFPQPEGRLLRQEALRDERPKCKGNRYDQVGLLGSRNI</sequence>
<dbReference type="EMBL" id="JABFAA010000001">
    <property type="protein sequence ID" value="MBA0675054.1"/>
    <property type="molecule type" value="Genomic_DNA"/>
</dbReference>
<feature type="non-terminal residue" evidence="1">
    <location>
        <position position="1"/>
    </location>
</feature>
<evidence type="ECO:0000313" key="1">
    <source>
        <dbReference type="EMBL" id="MBA0675054.1"/>
    </source>
</evidence>
<organism evidence="1 2">
    <name type="scientific">Gossypium aridum</name>
    <name type="common">American cotton</name>
    <name type="synonym">Erioxylum aridum</name>
    <dbReference type="NCBI Taxonomy" id="34290"/>
    <lineage>
        <taxon>Eukaryota</taxon>
        <taxon>Viridiplantae</taxon>
        <taxon>Streptophyta</taxon>
        <taxon>Embryophyta</taxon>
        <taxon>Tracheophyta</taxon>
        <taxon>Spermatophyta</taxon>
        <taxon>Magnoliopsida</taxon>
        <taxon>eudicotyledons</taxon>
        <taxon>Gunneridae</taxon>
        <taxon>Pentapetalae</taxon>
        <taxon>rosids</taxon>
        <taxon>malvids</taxon>
        <taxon>Malvales</taxon>
        <taxon>Malvaceae</taxon>
        <taxon>Malvoideae</taxon>
        <taxon>Gossypium</taxon>
    </lineage>
</organism>